<evidence type="ECO:0000313" key="16">
    <source>
        <dbReference type="Proteomes" id="UP000000844"/>
    </source>
</evidence>
<dbReference type="InterPro" id="IPR043130">
    <property type="entry name" value="CDP-OH_PTrfase_TM_dom"/>
</dbReference>
<keyword evidence="9" id="KW-0594">Phospholipid biosynthesis</keyword>
<evidence type="ECO:0000256" key="7">
    <source>
        <dbReference type="ARBA" id="ARBA00023098"/>
    </source>
</evidence>
<dbReference type="Pfam" id="PF01066">
    <property type="entry name" value="CDP-OH_P_transf"/>
    <property type="match status" value="1"/>
</dbReference>
<dbReference type="PANTHER" id="PTHR14269:SF52">
    <property type="entry name" value="PHOSPHATIDYLGLYCEROPHOSPHATE SYNTHASE-RELATED"/>
    <property type="match status" value="1"/>
</dbReference>
<accession>D3Q2H7</accession>
<name>D3Q2H7_STANL</name>
<sequence length="212" mass="22835">MPREAPGASIYNIPNLLTVLRLLLIPAFVLCAIESQFTNPGWRWAAALVFTAAAVTDYVDGWLARRIGQVTAFGKIADPIADKALTGTALVLFSLWDLLPWWVTIVILVRELGITALRFWVIRLGIIAASRGGKIKTVLQIVAIVWYLVPLPELLAMLAPWVMAAATIATVVSGADYIVQVVRLRHQAGRNGDGDTGAAAGAVEPTPQDDKA</sequence>
<feature type="transmembrane region" description="Helical" evidence="14">
    <location>
        <begin position="102"/>
        <end position="121"/>
    </location>
</feature>
<dbReference type="eggNOG" id="COG0558">
    <property type="taxonomic scope" value="Bacteria"/>
</dbReference>
<dbReference type="EC" id="2.7.8.5" evidence="11"/>
<dbReference type="GO" id="GO:0016020">
    <property type="term" value="C:membrane"/>
    <property type="evidence" value="ECO:0007669"/>
    <property type="project" value="UniProtKB-SubCell"/>
</dbReference>
<dbReference type="PANTHER" id="PTHR14269">
    <property type="entry name" value="CDP-DIACYLGLYCEROL--GLYCEROL-3-PHOSPHATE 3-PHOSPHATIDYLTRANSFERASE-RELATED"/>
    <property type="match status" value="1"/>
</dbReference>
<dbReference type="PIRSF" id="PIRSF000847">
    <property type="entry name" value="Phos_ph_gly_syn"/>
    <property type="match status" value="1"/>
</dbReference>
<evidence type="ECO:0000256" key="6">
    <source>
        <dbReference type="ARBA" id="ARBA00022989"/>
    </source>
</evidence>
<keyword evidence="7" id="KW-0443">Lipid metabolism</keyword>
<dbReference type="PROSITE" id="PS00379">
    <property type="entry name" value="CDP_ALCOHOL_P_TRANSF"/>
    <property type="match status" value="1"/>
</dbReference>
<evidence type="ECO:0000256" key="8">
    <source>
        <dbReference type="ARBA" id="ARBA00023136"/>
    </source>
</evidence>
<evidence type="ECO:0000256" key="12">
    <source>
        <dbReference type="RuleBase" id="RU003750"/>
    </source>
</evidence>
<feature type="transmembrane region" description="Helical" evidence="14">
    <location>
        <begin position="41"/>
        <end position="59"/>
    </location>
</feature>
<proteinExistence type="inferred from homology"/>
<keyword evidence="16" id="KW-1185">Reference proteome</keyword>
<evidence type="ECO:0000256" key="13">
    <source>
        <dbReference type="SAM" id="MobiDB-lite"/>
    </source>
</evidence>
<gene>
    <name evidence="15" type="ordered locus">Snas_4261</name>
</gene>
<comment type="subcellular location">
    <subcellularLocation>
        <location evidence="1">Membrane</location>
        <topology evidence="1">Multi-pass membrane protein</topology>
    </subcellularLocation>
</comment>
<dbReference type="RefSeq" id="WP_013019481.1">
    <property type="nucleotide sequence ID" value="NC_013947.1"/>
</dbReference>
<evidence type="ECO:0000256" key="3">
    <source>
        <dbReference type="ARBA" id="ARBA00022516"/>
    </source>
</evidence>
<keyword evidence="8 14" id="KW-0472">Membrane</keyword>
<dbReference type="Gene3D" id="1.20.120.1760">
    <property type="match status" value="1"/>
</dbReference>
<keyword evidence="4 12" id="KW-0808">Transferase</keyword>
<evidence type="ECO:0000256" key="14">
    <source>
        <dbReference type="SAM" id="Phobius"/>
    </source>
</evidence>
<dbReference type="InterPro" id="IPR004570">
    <property type="entry name" value="Phosphatidylglycerol_P_synth"/>
</dbReference>
<keyword evidence="10" id="KW-1208">Phospholipid metabolism</keyword>
<evidence type="ECO:0000256" key="1">
    <source>
        <dbReference type="ARBA" id="ARBA00004141"/>
    </source>
</evidence>
<evidence type="ECO:0000256" key="11">
    <source>
        <dbReference type="NCBIfam" id="TIGR00560"/>
    </source>
</evidence>
<evidence type="ECO:0000256" key="10">
    <source>
        <dbReference type="ARBA" id="ARBA00023264"/>
    </source>
</evidence>
<dbReference type="GO" id="GO:0046474">
    <property type="term" value="P:glycerophospholipid biosynthetic process"/>
    <property type="evidence" value="ECO:0007669"/>
    <property type="project" value="TreeGrafter"/>
</dbReference>
<evidence type="ECO:0000256" key="4">
    <source>
        <dbReference type="ARBA" id="ARBA00022679"/>
    </source>
</evidence>
<protein>
    <recommendedName>
        <fullName evidence="11">CDP-diacylglycerol--glycerol-3-phosphate 3-phosphatidyltransferase</fullName>
        <ecNumber evidence="11">2.7.8.5</ecNumber>
    </recommendedName>
</protein>
<dbReference type="InterPro" id="IPR050324">
    <property type="entry name" value="CDP-alcohol_PTase-I"/>
</dbReference>
<dbReference type="UniPathway" id="UPA00085"/>
<dbReference type="Proteomes" id="UP000000844">
    <property type="component" value="Chromosome"/>
</dbReference>
<organism evidence="15 16">
    <name type="scientific">Stackebrandtia nassauensis (strain DSM 44728 / CIP 108903 / NRRL B-16338 / NBRC 102104 / LLR-40K-21)</name>
    <dbReference type="NCBI Taxonomy" id="446470"/>
    <lineage>
        <taxon>Bacteria</taxon>
        <taxon>Bacillati</taxon>
        <taxon>Actinomycetota</taxon>
        <taxon>Actinomycetes</taxon>
        <taxon>Glycomycetales</taxon>
        <taxon>Glycomycetaceae</taxon>
        <taxon>Stackebrandtia</taxon>
    </lineage>
</organism>
<reference evidence="15 16" key="1">
    <citation type="journal article" date="2009" name="Stand. Genomic Sci.">
        <title>Complete genome sequence of Stackebrandtia nassauensis type strain (LLR-40K-21).</title>
        <authorList>
            <person name="Munk C."/>
            <person name="Lapidus A."/>
            <person name="Copeland A."/>
            <person name="Jando M."/>
            <person name="Mayilraj S."/>
            <person name="Glavina Del Rio T."/>
            <person name="Nolan M."/>
            <person name="Chen F."/>
            <person name="Lucas S."/>
            <person name="Tice H."/>
            <person name="Cheng J.F."/>
            <person name="Han C."/>
            <person name="Detter J.C."/>
            <person name="Bruce D."/>
            <person name="Goodwin L."/>
            <person name="Chain P."/>
            <person name="Pitluck S."/>
            <person name="Goker M."/>
            <person name="Ovchinikova G."/>
            <person name="Pati A."/>
            <person name="Ivanova N."/>
            <person name="Mavromatis K."/>
            <person name="Chen A."/>
            <person name="Palaniappan K."/>
            <person name="Land M."/>
            <person name="Hauser L."/>
            <person name="Chang Y.J."/>
            <person name="Jeffries C.D."/>
            <person name="Bristow J."/>
            <person name="Eisen J.A."/>
            <person name="Markowitz V."/>
            <person name="Hugenholtz P."/>
            <person name="Kyrpides N.C."/>
            <person name="Klenk H.P."/>
        </authorList>
    </citation>
    <scope>NUCLEOTIDE SEQUENCE [LARGE SCALE GENOMIC DNA]</scope>
    <source>
        <strain evidence="16">DSM 44728 / CIP 108903 / NRRL B-16338 / NBRC 102104 / LLR-40K-21</strain>
    </source>
</reference>
<dbReference type="NCBIfam" id="TIGR00560">
    <property type="entry name" value="pgsA"/>
    <property type="match status" value="1"/>
</dbReference>
<dbReference type="EMBL" id="CP001778">
    <property type="protein sequence ID" value="ADD43910.1"/>
    <property type="molecule type" value="Genomic_DNA"/>
</dbReference>
<keyword evidence="3" id="KW-0444">Lipid biosynthesis</keyword>
<evidence type="ECO:0000256" key="9">
    <source>
        <dbReference type="ARBA" id="ARBA00023209"/>
    </source>
</evidence>
<dbReference type="HOGENOM" id="CLU_051314_2_0_11"/>
<keyword evidence="5 14" id="KW-0812">Transmembrane</keyword>
<dbReference type="InterPro" id="IPR000462">
    <property type="entry name" value="CDP-OH_P_trans"/>
</dbReference>
<dbReference type="GO" id="GO:0008444">
    <property type="term" value="F:CDP-diacylglycerol-glycerol-3-phosphate 3-phosphatidyltransferase activity"/>
    <property type="evidence" value="ECO:0007669"/>
    <property type="project" value="UniProtKB-UniRule"/>
</dbReference>
<evidence type="ECO:0000313" key="15">
    <source>
        <dbReference type="EMBL" id="ADD43910.1"/>
    </source>
</evidence>
<dbReference type="InterPro" id="IPR048254">
    <property type="entry name" value="CDP_ALCOHOL_P_TRANSF_CS"/>
</dbReference>
<evidence type="ECO:0000256" key="2">
    <source>
        <dbReference type="ARBA" id="ARBA00010441"/>
    </source>
</evidence>
<dbReference type="KEGG" id="sna:Snas_4261"/>
<feature type="region of interest" description="Disordered" evidence="13">
    <location>
        <begin position="190"/>
        <end position="212"/>
    </location>
</feature>
<dbReference type="STRING" id="446470.Snas_4261"/>
<comment type="similarity">
    <text evidence="2 12">Belongs to the CDP-alcohol phosphatidyltransferase class-I family.</text>
</comment>
<dbReference type="AlphaFoldDB" id="D3Q2H7"/>
<keyword evidence="6 14" id="KW-1133">Transmembrane helix</keyword>
<evidence type="ECO:0000256" key="5">
    <source>
        <dbReference type="ARBA" id="ARBA00022692"/>
    </source>
</evidence>